<protein>
    <recommendedName>
        <fullName evidence="5">DNA polymerase beta</fullName>
        <ecNumber evidence="3">2.7.7.7</ecNumber>
        <ecNumber evidence="4">4.2.99.18</ecNumber>
    </recommendedName>
    <alternativeName>
        <fullName evidence="16">5'-deoxyribose-phosphate lyase</fullName>
    </alternativeName>
    <alternativeName>
        <fullName evidence="17">AP lyase</fullName>
    </alternativeName>
</protein>
<evidence type="ECO:0000256" key="12">
    <source>
        <dbReference type="ARBA" id="ARBA00022843"/>
    </source>
</evidence>
<feature type="domain" description="Polymerase/histidinol phosphatase N-terminal" evidence="23">
    <location>
        <begin position="347"/>
        <end position="426"/>
    </location>
</feature>
<dbReference type="SMART" id="SM00481">
    <property type="entry name" value="POLIIIAc"/>
    <property type="match status" value="1"/>
</dbReference>
<dbReference type="Pfam" id="PF02811">
    <property type="entry name" value="PHP"/>
    <property type="match status" value="1"/>
</dbReference>
<comment type="function">
    <text evidence="20">Repair polymerase that plays a key role in base-excision repair. During this process, the damaged base is excised by specific DNA glycosylases, the DNA backbone is nicked at the abasic site by an apurinic/apyrimidic (AP) endonuclease, and POLB removes 5'-deoxyribose-phosphate from the preincised AP site acting as a 5'-deoxyribose-phosphate lyase (5'-dRP lyase); through its DNA polymerase activity, it adds one nucleotide to the 3' end of the arising single-nucleotide gap. Conducts 'gap-filling' DNA synthesis in a stepwise distributive fashion rather than in a processive fashion as for other DNA polymerases. It is also able to cleave sugar-phosphate bonds 3' to an intact AP site, acting as an AP lyase.</text>
</comment>
<evidence type="ECO:0000256" key="8">
    <source>
        <dbReference type="ARBA" id="ARBA00022679"/>
    </source>
</evidence>
<evidence type="ECO:0000256" key="15">
    <source>
        <dbReference type="ARBA" id="ARBA00023204"/>
    </source>
</evidence>
<dbReference type="Gene3D" id="3.30.460.10">
    <property type="entry name" value="Beta Polymerase, domain 2"/>
    <property type="match status" value="1"/>
</dbReference>
<comment type="cofactor">
    <cofactor evidence="1">
        <name>Mg(2+)</name>
        <dbReference type="ChEBI" id="CHEBI:18420"/>
    </cofactor>
</comment>
<dbReference type="PIRSF" id="PIRSF005047">
    <property type="entry name" value="UCP005047_YshC"/>
    <property type="match status" value="1"/>
</dbReference>
<evidence type="ECO:0000256" key="5">
    <source>
        <dbReference type="ARBA" id="ARBA00020020"/>
    </source>
</evidence>
<dbReference type="InterPro" id="IPR004013">
    <property type="entry name" value="PHP_dom"/>
</dbReference>
<evidence type="ECO:0000256" key="7">
    <source>
        <dbReference type="ARBA" id="ARBA00022634"/>
    </source>
</evidence>
<dbReference type="InterPro" id="IPR037160">
    <property type="entry name" value="DNA_Pol_thumb_sf"/>
</dbReference>
<dbReference type="EMBL" id="JACHWZ010000006">
    <property type="protein sequence ID" value="MBB3060909.1"/>
    <property type="molecule type" value="Genomic_DNA"/>
</dbReference>
<dbReference type="Gene3D" id="3.20.20.140">
    <property type="entry name" value="Metal-dependent hydrolases"/>
    <property type="match status" value="1"/>
</dbReference>
<dbReference type="Pfam" id="PF14716">
    <property type="entry name" value="HHH_8"/>
    <property type="match status" value="1"/>
</dbReference>
<evidence type="ECO:0000256" key="14">
    <source>
        <dbReference type="ARBA" id="ARBA00023053"/>
    </source>
</evidence>
<comment type="subcellular location">
    <subcellularLocation>
        <location evidence="2">Cytoplasm</location>
    </subcellularLocation>
</comment>
<reference evidence="25 26" key="1">
    <citation type="submission" date="2020-08" db="EMBL/GenBank/DDBJ databases">
        <title>Genomic Encyclopedia of Type Strains, Phase III (KMG-III): the genomes of soil and plant-associated and newly described type strains.</title>
        <authorList>
            <person name="Whitman W."/>
        </authorList>
    </citation>
    <scope>NUCLEOTIDE SEQUENCE [LARGE SCALE GENOMIC DNA]</scope>
    <source>
        <strain evidence="25 26">CECT 8799</strain>
    </source>
</reference>
<dbReference type="Pfam" id="PF14791">
    <property type="entry name" value="DNA_pol_B_thumb"/>
    <property type="match status" value="1"/>
</dbReference>
<dbReference type="AlphaFoldDB" id="A0A7W4WBA6"/>
<evidence type="ECO:0000256" key="3">
    <source>
        <dbReference type="ARBA" id="ARBA00012417"/>
    </source>
</evidence>
<keyword evidence="9" id="KW-0548">Nucleotidyltransferase</keyword>
<comment type="catalytic activity">
    <reaction evidence="19">
        <text>a 5'-end 2'-deoxyribose-2'-deoxyribonucleotide-DNA = (2E,4S)-4-hydroxypenten-2-al-5-phosphate + a 5'-end 5'-phospho-2'-deoxyribonucleoside-DNA + H(+)</text>
        <dbReference type="Rhea" id="RHEA:76255"/>
        <dbReference type="Rhea" id="RHEA-COMP:13180"/>
        <dbReference type="Rhea" id="RHEA-COMP:18657"/>
        <dbReference type="ChEBI" id="CHEBI:15378"/>
        <dbReference type="ChEBI" id="CHEBI:136412"/>
        <dbReference type="ChEBI" id="CHEBI:195194"/>
        <dbReference type="ChEBI" id="CHEBI:195195"/>
    </reaction>
</comment>
<evidence type="ECO:0000256" key="21">
    <source>
        <dbReference type="ARBA" id="ARBA00049244"/>
    </source>
</evidence>
<dbReference type="Pfam" id="PF14520">
    <property type="entry name" value="HHH_5"/>
    <property type="match status" value="1"/>
</dbReference>
<evidence type="ECO:0000256" key="6">
    <source>
        <dbReference type="ARBA" id="ARBA00022481"/>
    </source>
</evidence>
<dbReference type="InterPro" id="IPR027421">
    <property type="entry name" value="DNA_pol_lamdba_lyase_dom_sf"/>
</dbReference>
<dbReference type="EC" id="4.2.99.18" evidence="4"/>
<proteinExistence type="predicted"/>
<dbReference type="InterPro" id="IPR028207">
    <property type="entry name" value="DNA_pol_B_palm_palm"/>
</dbReference>
<dbReference type="RefSeq" id="WP_183458746.1">
    <property type="nucleotide sequence ID" value="NZ_JACHWZ010000006.1"/>
</dbReference>
<evidence type="ECO:0000256" key="17">
    <source>
        <dbReference type="ARBA" id="ARBA00035726"/>
    </source>
</evidence>
<dbReference type="CDD" id="cd00141">
    <property type="entry name" value="NT_POLXc"/>
    <property type="match status" value="1"/>
</dbReference>
<evidence type="ECO:0000256" key="10">
    <source>
        <dbReference type="ARBA" id="ARBA00022705"/>
    </source>
</evidence>
<organism evidence="25 26">
    <name type="scientific">Microbulbifer rhizosphaerae</name>
    <dbReference type="NCBI Taxonomy" id="1562603"/>
    <lineage>
        <taxon>Bacteria</taxon>
        <taxon>Pseudomonadati</taxon>
        <taxon>Pseudomonadota</taxon>
        <taxon>Gammaproteobacteria</taxon>
        <taxon>Cellvibrionales</taxon>
        <taxon>Microbulbiferaceae</taxon>
        <taxon>Microbulbifer</taxon>
    </lineage>
</organism>
<keyword evidence="26" id="KW-1185">Reference proteome</keyword>
<evidence type="ECO:0000256" key="2">
    <source>
        <dbReference type="ARBA" id="ARBA00004496"/>
    </source>
</evidence>
<sequence length="579" mass="65054">MPMHNSEIADSFERLADLLEIESANPFRVRAYRNAARTVRGYPRGMSDLLEDGEDLSELPDIGKDLAEKIHVMVETGKLPLLEEVESRTPPALSELMKIEGLGAIRVKTLYKKLKVKSLDDLKTAAQDGKIREVSGFGEKSEEKIRKHIERYAGGQERTKLMDAEDIAKPLVEYLKKAEGIKDIIIAGSYRRRKETVGDLDILVTAKRGLTGKKGESSIMGHFTDYDEVDEVVSKGKTRSTVYLRSGMQVDLRVVPQVSYGAAQHYFTGSKSHNIAVRTMGVKKGYKINEYGVFKGGKRIAGETEKSVYEKVGLPYIPPELRESRGELDAAKEGKLPKLITLEDIRGNLHTHTKATDGRNTLKEMAQAASELGYEYLGITDHSKRLTVAKGLNKKRLLEQIEEIDKLNEKLDDIVLLKSIEVDILEDGSLDLPDSVLKKLDYVVGSIHHKFDLSRKKQTERILKAMDNDYFSILGHPSGRLINERDAYEIDLEKVLRGARDSGCFIELNAQPERLDLTDDGCKMAKEMGVKISIATDAHSSSNLNYMRFGVDQARRGWLEAKDVINCRSLKELKKLFKK</sequence>
<dbReference type="GO" id="GO:0003887">
    <property type="term" value="F:DNA-directed DNA polymerase activity"/>
    <property type="evidence" value="ECO:0007669"/>
    <property type="project" value="UniProtKB-KW"/>
</dbReference>
<feature type="domain" description="Helix-hairpin-helix DNA-binding motif class 1" evidence="22">
    <location>
        <begin position="94"/>
        <end position="113"/>
    </location>
</feature>
<dbReference type="Gene3D" id="3.30.210.10">
    <property type="entry name" value="DNA polymerase, thumb domain"/>
    <property type="match status" value="1"/>
</dbReference>
<dbReference type="GO" id="GO:0140078">
    <property type="term" value="F:class I DNA-(apurinic or apyrimidinic site) endonuclease activity"/>
    <property type="evidence" value="ECO:0007669"/>
    <property type="project" value="UniProtKB-EC"/>
</dbReference>
<keyword evidence="8" id="KW-0808">Transferase</keyword>
<dbReference type="GO" id="GO:0008270">
    <property type="term" value="F:zinc ion binding"/>
    <property type="evidence" value="ECO:0007669"/>
    <property type="project" value="TreeGrafter"/>
</dbReference>
<feature type="domain" description="Helix-hairpin-helix DNA-binding motif class 1" evidence="22">
    <location>
        <begin position="129"/>
        <end position="148"/>
    </location>
</feature>
<dbReference type="SUPFAM" id="SSF89550">
    <property type="entry name" value="PHP domain-like"/>
    <property type="match status" value="1"/>
</dbReference>
<keyword evidence="15" id="KW-0234">DNA repair</keyword>
<comment type="catalytic activity">
    <reaction evidence="21">
        <text>DNA(n) + a 2'-deoxyribonucleoside 5'-triphosphate = DNA(n+1) + diphosphate</text>
        <dbReference type="Rhea" id="RHEA:22508"/>
        <dbReference type="Rhea" id="RHEA-COMP:17339"/>
        <dbReference type="Rhea" id="RHEA-COMP:17340"/>
        <dbReference type="ChEBI" id="CHEBI:33019"/>
        <dbReference type="ChEBI" id="CHEBI:61560"/>
        <dbReference type="ChEBI" id="CHEBI:173112"/>
        <dbReference type="EC" id="2.7.7.7"/>
    </reaction>
</comment>
<dbReference type="InterPro" id="IPR002054">
    <property type="entry name" value="DNA-dir_DNA_pol_X"/>
</dbReference>
<dbReference type="EC" id="2.7.7.7" evidence="3"/>
<evidence type="ECO:0000256" key="4">
    <source>
        <dbReference type="ARBA" id="ARBA00012720"/>
    </source>
</evidence>
<keyword evidence="13" id="KW-0239">DNA-directed DNA polymerase</keyword>
<dbReference type="GO" id="GO:0042578">
    <property type="term" value="F:phosphoric ester hydrolase activity"/>
    <property type="evidence" value="ECO:0007669"/>
    <property type="project" value="TreeGrafter"/>
</dbReference>
<dbReference type="SUPFAM" id="SSF158702">
    <property type="entry name" value="Sec63 N-terminal domain-like"/>
    <property type="match status" value="1"/>
</dbReference>
<keyword evidence="7" id="KW-0237">DNA synthesis</keyword>
<dbReference type="Gene3D" id="1.10.150.20">
    <property type="entry name" value="5' to 3' exonuclease, C-terminal subdomain"/>
    <property type="match status" value="1"/>
</dbReference>
<evidence type="ECO:0000256" key="11">
    <source>
        <dbReference type="ARBA" id="ARBA00022763"/>
    </source>
</evidence>
<keyword evidence="10" id="KW-0235">DNA replication</keyword>
<comment type="catalytic activity">
    <reaction evidence="18">
        <text>2'-deoxyribonucleotide-(2'-deoxyribose 5'-phosphate)-2'-deoxyribonucleotide-DNA = a 3'-end 2'-deoxyribonucleotide-(2,3-dehydro-2,3-deoxyribose 5'-phosphate)-DNA + a 5'-end 5'-phospho-2'-deoxyribonucleoside-DNA + H(+)</text>
        <dbReference type="Rhea" id="RHEA:66592"/>
        <dbReference type="Rhea" id="RHEA-COMP:13180"/>
        <dbReference type="Rhea" id="RHEA-COMP:16897"/>
        <dbReference type="Rhea" id="RHEA-COMP:17067"/>
        <dbReference type="ChEBI" id="CHEBI:15378"/>
        <dbReference type="ChEBI" id="CHEBI:136412"/>
        <dbReference type="ChEBI" id="CHEBI:157695"/>
        <dbReference type="ChEBI" id="CHEBI:167181"/>
        <dbReference type="EC" id="4.2.99.18"/>
    </reaction>
</comment>
<feature type="domain" description="Helix-hairpin-helix DNA-binding motif class 1" evidence="22">
    <location>
        <begin position="54"/>
        <end position="73"/>
    </location>
</feature>
<dbReference type="InterPro" id="IPR047967">
    <property type="entry name" value="PolX_PHP"/>
</dbReference>
<dbReference type="SMART" id="SM00483">
    <property type="entry name" value="POLXc"/>
    <property type="match status" value="1"/>
</dbReference>
<dbReference type="InterPro" id="IPR003141">
    <property type="entry name" value="Pol/His_phosphatase_N"/>
</dbReference>
<dbReference type="PRINTS" id="PR00869">
    <property type="entry name" value="DNAPOLX"/>
</dbReference>
<dbReference type="GO" id="GO:0003677">
    <property type="term" value="F:DNA binding"/>
    <property type="evidence" value="ECO:0007669"/>
    <property type="project" value="InterPro"/>
</dbReference>
<gene>
    <name evidence="25" type="ORF">FHS09_001729</name>
</gene>
<evidence type="ECO:0000256" key="9">
    <source>
        <dbReference type="ARBA" id="ARBA00022695"/>
    </source>
</evidence>
<dbReference type="CDD" id="cd07436">
    <property type="entry name" value="PHP_PolX"/>
    <property type="match status" value="1"/>
</dbReference>
<evidence type="ECO:0000256" key="18">
    <source>
        <dbReference type="ARBA" id="ARBA00044632"/>
    </source>
</evidence>
<dbReference type="InterPro" id="IPR050243">
    <property type="entry name" value="PHP_phosphatase"/>
</dbReference>
<dbReference type="Proteomes" id="UP000535937">
    <property type="component" value="Unassembled WGS sequence"/>
</dbReference>
<dbReference type="PANTHER" id="PTHR36928">
    <property type="entry name" value="PHOSPHATASE YCDX-RELATED"/>
    <property type="match status" value="1"/>
</dbReference>
<keyword evidence="12" id="KW-0832">Ubl conjugation</keyword>
<dbReference type="PRINTS" id="PR00870">
    <property type="entry name" value="DNAPOLXBETA"/>
</dbReference>
<keyword evidence="6" id="KW-0488">Methylation</keyword>
<dbReference type="GO" id="GO:0005829">
    <property type="term" value="C:cytosol"/>
    <property type="evidence" value="ECO:0007669"/>
    <property type="project" value="TreeGrafter"/>
</dbReference>
<evidence type="ECO:0000313" key="25">
    <source>
        <dbReference type="EMBL" id="MBB3060909.1"/>
    </source>
</evidence>
<evidence type="ECO:0000259" key="22">
    <source>
        <dbReference type="SMART" id="SM00278"/>
    </source>
</evidence>
<dbReference type="Gene3D" id="1.10.150.110">
    <property type="entry name" value="DNA polymerase beta, N-terminal domain-like"/>
    <property type="match status" value="1"/>
</dbReference>
<dbReference type="InterPro" id="IPR043519">
    <property type="entry name" value="NT_sf"/>
</dbReference>
<dbReference type="InterPro" id="IPR002008">
    <property type="entry name" value="DNA_pol_X_beta-like"/>
</dbReference>
<keyword evidence="11" id="KW-0227">DNA damage</keyword>
<dbReference type="InterPro" id="IPR016195">
    <property type="entry name" value="Pol/histidinol_Pase-like"/>
</dbReference>
<dbReference type="FunFam" id="3.20.20.140:FF:000047">
    <property type="entry name" value="PHP domain-containing protein"/>
    <property type="match status" value="1"/>
</dbReference>
<dbReference type="InterPro" id="IPR029398">
    <property type="entry name" value="PolB_thumb"/>
</dbReference>
<dbReference type="SUPFAM" id="SSF81301">
    <property type="entry name" value="Nucleotidyltransferase"/>
    <property type="match status" value="1"/>
</dbReference>
<dbReference type="InterPro" id="IPR010996">
    <property type="entry name" value="HHH_MUS81"/>
</dbReference>
<accession>A0A7W4WBA6</accession>
<evidence type="ECO:0000259" key="23">
    <source>
        <dbReference type="SMART" id="SM00481"/>
    </source>
</evidence>
<evidence type="ECO:0000313" key="26">
    <source>
        <dbReference type="Proteomes" id="UP000535937"/>
    </source>
</evidence>
<dbReference type="InterPro" id="IPR022311">
    <property type="entry name" value="PolX-like"/>
</dbReference>
<evidence type="ECO:0000259" key="24">
    <source>
        <dbReference type="SMART" id="SM00483"/>
    </source>
</evidence>
<evidence type="ECO:0000256" key="16">
    <source>
        <dbReference type="ARBA" id="ARBA00035717"/>
    </source>
</evidence>
<dbReference type="GO" id="GO:0006281">
    <property type="term" value="P:DNA repair"/>
    <property type="evidence" value="ECO:0007669"/>
    <property type="project" value="UniProtKB-KW"/>
</dbReference>
<dbReference type="NCBIfam" id="NF006375">
    <property type="entry name" value="PRK08609.1"/>
    <property type="match status" value="1"/>
</dbReference>
<evidence type="ECO:0000256" key="1">
    <source>
        <dbReference type="ARBA" id="ARBA00001946"/>
    </source>
</evidence>
<dbReference type="Pfam" id="PF14792">
    <property type="entry name" value="DNA_pol_B_palm"/>
    <property type="match status" value="1"/>
</dbReference>
<name>A0A7W4WBA6_9GAMM</name>
<feature type="domain" description="DNA-directed DNA polymerase X" evidence="24">
    <location>
        <begin position="3"/>
        <end position="323"/>
    </location>
</feature>
<dbReference type="PANTHER" id="PTHR36928:SF1">
    <property type="entry name" value="PHOSPHATASE YCDX-RELATED"/>
    <property type="match status" value="1"/>
</dbReference>
<comment type="caution">
    <text evidence="25">The sequence shown here is derived from an EMBL/GenBank/DDBJ whole genome shotgun (WGS) entry which is preliminary data.</text>
</comment>
<evidence type="ECO:0000256" key="19">
    <source>
        <dbReference type="ARBA" id="ARBA00044678"/>
    </source>
</evidence>
<keyword evidence="14" id="KW-0915">Sodium</keyword>
<dbReference type="SUPFAM" id="SSF47802">
    <property type="entry name" value="DNA polymerase beta, N-terminal domain-like"/>
    <property type="match status" value="1"/>
</dbReference>
<dbReference type="InterPro" id="IPR003583">
    <property type="entry name" value="Hlx-hairpin-Hlx_DNA-bd_motif"/>
</dbReference>
<evidence type="ECO:0000256" key="20">
    <source>
        <dbReference type="ARBA" id="ARBA00045548"/>
    </source>
</evidence>
<dbReference type="InterPro" id="IPR022312">
    <property type="entry name" value="DNA_pol_X"/>
</dbReference>
<evidence type="ECO:0000256" key="13">
    <source>
        <dbReference type="ARBA" id="ARBA00022932"/>
    </source>
</evidence>
<dbReference type="SMART" id="SM00278">
    <property type="entry name" value="HhH1"/>
    <property type="match status" value="3"/>
</dbReference>